<comment type="caution">
    <text evidence="1">The sequence shown here is derived from an EMBL/GenBank/DDBJ whole genome shotgun (WGS) entry which is preliminary data.</text>
</comment>
<sequence>MAITQISTSVDAMEGTFSTSRGRRNGFHRLTKLMMSAVAVASVTDNCVLCSDASAANTSDLAARYANVRNEDEGRVVTITPTAYSGPYGVLPVWNSNVDNGPSDDAVGRSEGYRFITIMNMLPEDLASLAARYISFHQMPVELFEKIVKFLNDNGEDEHVKAIRDMCMSK</sequence>
<proteinExistence type="predicted"/>
<dbReference type="AlphaFoldDB" id="A0A9W5WW62"/>
<evidence type="ECO:0000313" key="2">
    <source>
        <dbReference type="Proteomes" id="UP001057455"/>
    </source>
</evidence>
<name>A0A9W5WW62_BABOV</name>
<reference evidence="1" key="1">
    <citation type="submission" date="2019-12" db="EMBL/GenBank/DDBJ databases">
        <title>Genome sequence of Babesia ovis.</title>
        <authorList>
            <person name="Yamagishi J."/>
            <person name="Sevinc F."/>
            <person name="Xuan X."/>
        </authorList>
    </citation>
    <scope>NUCLEOTIDE SEQUENCE</scope>
    <source>
        <strain evidence="1">Selcuk</strain>
    </source>
</reference>
<protein>
    <submittedName>
        <fullName evidence="1">Spherical body protein 2 truncated copy 12, putative</fullName>
    </submittedName>
</protein>
<organism evidence="1 2">
    <name type="scientific">Babesia ovis</name>
    <dbReference type="NCBI Taxonomy" id="5869"/>
    <lineage>
        <taxon>Eukaryota</taxon>
        <taxon>Sar</taxon>
        <taxon>Alveolata</taxon>
        <taxon>Apicomplexa</taxon>
        <taxon>Aconoidasida</taxon>
        <taxon>Piroplasmida</taxon>
        <taxon>Babesiidae</taxon>
        <taxon>Babesia</taxon>
    </lineage>
</organism>
<dbReference type="EMBL" id="BLIY01000023">
    <property type="protein sequence ID" value="GFE55589.1"/>
    <property type="molecule type" value="Genomic_DNA"/>
</dbReference>
<accession>A0A9W5WW62</accession>
<gene>
    <name evidence="1" type="ORF">BaOVIS_029930</name>
</gene>
<dbReference type="Proteomes" id="UP001057455">
    <property type="component" value="Unassembled WGS sequence"/>
</dbReference>
<keyword evidence="2" id="KW-1185">Reference proteome</keyword>
<evidence type="ECO:0000313" key="1">
    <source>
        <dbReference type="EMBL" id="GFE55589.1"/>
    </source>
</evidence>